<dbReference type="RefSeq" id="WP_212905222.1">
    <property type="nucleotide sequence ID" value="NZ_BOPZ01000043.1"/>
</dbReference>
<dbReference type="EMBL" id="BOPZ01000043">
    <property type="protein sequence ID" value="GIM30553.1"/>
    <property type="molecule type" value="Genomic_DNA"/>
</dbReference>
<dbReference type="AlphaFoldDB" id="A0A919S3I7"/>
<gene>
    <name evidence="1" type="ORF">CPJCM30710_32190</name>
</gene>
<keyword evidence="2" id="KW-1185">Reference proteome</keyword>
<comment type="caution">
    <text evidence="1">The sequence shown here is derived from an EMBL/GenBank/DDBJ whole genome shotgun (WGS) entry which is preliminary data.</text>
</comment>
<protein>
    <submittedName>
        <fullName evidence="1">Uncharacterized protein</fullName>
    </submittedName>
</protein>
<dbReference type="Proteomes" id="UP000679179">
    <property type="component" value="Unassembled WGS sequence"/>
</dbReference>
<reference evidence="1" key="1">
    <citation type="submission" date="2021-03" db="EMBL/GenBank/DDBJ databases">
        <title>Taxonomic study of Clostridium polyendosporum from meadow-gley soil under rice.</title>
        <authorList>
            <person name="Kobayashi H."/>
            <person name="Tanizawa Y."/>
            <person name="Yagura M."/>
        </authorList>
    </citation>
    <scope>NUCLEOTIDE SEQUENCE</scope>
    <source>
        <strain evidence="1">JCM 30710</strain>
    </source>
</reference>
<accession>A0A919S3I7</accession>
<name>A0A919S3I7_9CLOT</name>
<sequence length="142" mass="17282">MKFYNPKNKEKIGIWDYQAIIDYQRLRIKLEYKTEPPFGDSIYSVKLVFDGGQMNIFPFWIYGRAILFFNNYVVLQGMEIGSYNNELYSMIIDIDTRQYTILDNWYNKYDIENNLLVLLDTFHNKKQVIERKNKFIWFPIFL</sequence>
<organism evidence="1 2">
    <name type="scientific">Clostridium polyendosporum</name>
    <dbReference type="NCBI Taxonomy" id="69208"/>
    <lineage>
        <taxon>Bacteria</taxon>
        <taxon>Bacillati</taxon>
        <taxon>Bacillota</taxon>
        <taxon>Clostridia</taxon>
        <taxon>Eubacteriales</taxon>
        <taxon>Clostridiaceae</taxon>
        <taxon>Clostridium</taxon>
    </lineage>
</organism>
<proteinExistence type="predicted"/>
<evidence type="ECO:0000313" key="1">
    <source>
        <dbReference type="EMBL" id="GIM30553.1"/>
    </source>
</evidence>
<evidence type="ECO:0000313" key="2">
    <source>
        <dbReference type="Proteomes" id="UP000679179"/>
    </source>
</evidence>